<dbReference type="CDD" id="cd05356">
    <property type="entry name" value="17beta-HSD1_like_SDR_c"/>
    <property type="match status" value="1"/>
</dbReference>
<evidence type="ECO:0000256" key="1">
    <source>
        <dbReference type="ARBA" id="ARBA00006484"/>
    </source>
</evidence>
<dbReference type="PANTHER" id="PTHR43899:SF13">
    <property type="entry name" value="RH59310P"/>
    <property type="match status" value="1"/>
</dbReference>
<evidence type="ECO:0000256" key="2">
    <source>
        <dbReference type="ARBA" id="ARBA00022857"/>
    </source>
</evidence>
<reference evidence="5" key="1">
    <citation type="submission" date="2021-01" db="EMBL/GenBank/DDBJ databases">
        <authorList>
            <person name="Corre E."/>
            <person name="Pelletier E."/>
            <person name="Niang G."/>
            <person name="Scheremetjew M."/>
            <person name="Finn R."/>
            <person name="Kale V."/>
            <person name="Holt S."/>
            <person name="Cochrane G."/>
            <person name="Meng A."/>
            <person name="Brown T."/>
            <person name="Cohen L."/>
        </authorList>
    </citation>
    <scope>NUCLEOTIDE SEQUENCE</scope>
    <source>
        <strain evidence="5">B650</strain>
    </source>
</reference>
<dbReference type="GO" id="GO:0016491">
    <property type="term" value="F:oxidoreductase activity"/>
    <property type="evidence" value="ECO:0007669"/>
    <property type="project" value="UniProtKB-KW"/>
</dbReference>
<keyword evidence="2" id="KW-0521">NADP</keyword>
<dbReference type="PANTHER" id="PTHR43899">
    <property type="entry name" value="RH59310P"/>
    <property type="match status" value="1"/>
</dbReference>
<proteinExistence type="inferred from homology"/>
<evidence type="ECO:0000256" key="4">
    <source>
        <dbReference type="RuleBase" id="RU000363"/>
    </source>
</evidence>
<gene>
    <name evidence="5" type="ORF">LDAN0321_LOCUS17313</name>
    <name evidence="6" type="ORF">LDAN0321_LOCUS17314</name>
</gene>
<dbReference type="EMBL" id="HBGY01027998">
    <property type="protein sequence ID" value="CAD9602948.1"/>
    <property type="molecule type" value="Transcribed_RNA"/>
</dbReference>
<evidence type="ECO:0000313" key="5">
    <source>
        <dbReference type="EMBL" id="CAD9602948.1"/>
    </source>
</evidence>
<accession>A0A6U2RLC4</accession>
<dbReference type="PIRSF" id="PIRSF000126">
    <property type="entry name" value="11-beta-HSD1"/>
    <property type="match status" value="1"/>
</dbReference>
<dbReference type="AlphaFoldDB" id="A0A6U2RLC4"/>
<dbReference type="EMBL" id="HBGY01027999">
    <property type="protein sequence ID" value="CAD9602950.1"/>
    <property type="molecule type" value="Transcribed_RNA"/>
</dbReference>
<sequence length="310" mass="34273">MPEILIKALGALTFINLSLKFLSQFYKTFLRPGKNLRKLGQWAVVTGATDGIGKAYAFAFAKKGMSVVLISRTEAKLQAVAKEISDKYSGVEVQYVVCDYSNFDEAARKKVADAISGLEVGVLVNNVGVSYQFPKFFHELSDQDVANLMEMNVNSTTWMTRMVIKGMVERKSGAVVNIASASGLYTMPLLAQYSAAKAYIEKFSRGLNAEYSKKGVTVQCQAPLYVATKLAKMRKSFTCPTPDSFVADAIKWVGYPDAVVSPFWLHNIQGWVLDVLPGFIADPQVMNMHMAIRKKGMKKEAMKKEAKKAE</sequence>
<dbReference type="FunFam" id="3.40.50.720:FF:000137">
    <property type="entry name" value="Hydroxysteroid (17-beta) dehydrogenase 3"/>
    <property type="match status" value="1"/>
</dbReference>
<dbReference type="PRINTS" id="PR00080">
    <property type="entry name" value="SDRFAMILY"/>
</dbReference>
<dbReference type="Pfam" id="PF00106">
    <property type="entry name" value="adh_short"/>
    <property type="match status" value="1"/>
</dbReference>
<dbReference type="InterPro" id="IPR036291">
    <property type="entry name" value="NAD(P)-bd_dom_sf"/>
</dbReference>
<comment type="similarity">
    <text evidence="1 4">Belongs to the short-chain dehydrogenases/reductases (SDR) family.</text>
</comment>
<dbReference type="SUPFAM" id="SSF51735">
    <property type="entry name" value="NAD(P)-binding Rossmann-fold domains"/>
    <property type="match status" value="1"/>
</dbReference>
<dbReference type="InterPro" id="IPR002347">
    <property type="entry name" value="SDR_fam"/>
</dbReference>
<evidence type="ECO:0008006" key="7">
    <source>
        <dbReference type="Google" id="ProtNLM"/>
    </source>
</evidence>
<keyword evidence="3" id="KW-0560">Oxidoreductase</keyword>
<dbReference type="Gene3D" id="3.40.50.720">
    <property type="entry name" value="NAD(P)-binding Rossmann-like Domain"/>
    <property type="match status" value="1"/>
</dbReference>
<protein>
    <recommendedName>
        <fullName evidence="7">Steroid dehydrogenase</fullName>
    </recommendedName>
</protein>
<organism evidence="5">
    <name type="scientific">Leptocylindrus danicus</name>
    <dbReference type="NCBI Taxonomy" id="163516"/>
    <lineage>
        <taxon>Eukaryota</taxon>
        <taxon>Sar</taxon>
        <taxon>Stramenopiles</taxon>
        <taxon>Ochrophyta</taxon>
        <taxon>Bacillariophyta</taxon>
        <taxon>Coscinodiscophyceae</taxon>
        <taxon>Chaetocerotophycidae</taxon>
        <taxon>Leptocylindrales</taxon>
        <taxon>Leptocylindraceae</taxon>
        <taxon>Leptocylindrus</taxon>
    </lineage>
</organism>
<evidence type="ECO:0000313" key="6">
    <source>
        <dbReference type="EMBL" id="CAD9602950.1"/>
    </source>
</evidence>
<evidence type="ECO:0000256" key="3">
    <source>
        <dbReference type="ARBA" id="ARBA00023002"/>
    </source>
</evidence>
<dbReference type="InterPro" id="IPR051019">
    <property type="entry name" value="VLCFA-Steroid_DH"/>
</dbReference>
<name>A0A6U2RLC4_9STRA</name>
<dbReference type="PRINTS" id="PR00081">
    <property type="entry name" value="GDHRDH"/>
</dbReference>